<dbReference type="InterPro" id="IPR018163">
    <property type="entry name" value="Thr/Ala-tRNA-synth_IIc_edit"/>
</dbReference>
<proteinExistence type="predicted"/>
<dbReference type="CDD" id="cd02028">
    <property type="entry name" value="UMPK_like"/>
    <property type="match status" value="1"/>
</dbReference>
<accession>A0A7C4TFM5</accession>
<sequence length="498" mass="58395">MVSEIIEEKEGIEDIKRLNLWRRYQSTLSFILYVAVRRLFPKSRLRIEHSIGQGFYCYLEHRLSIRDLQNLEKVMKEIIAKGIPIERLLCTKQEAMRLFARDGLKDKITLLRNIDLKKIFLYRLLGHYNSFLVPPFDFTNKSPLFYIKDFPPGFVMVFPHWRNLKKLPEFSPQFRLARIFYEYLEWVKVLGITDVGELNSAIKKGRGAEIIRVSEALHEKKIVYIADRITNEKRKIVLIAGPSSAGKTTFTKRLAVQLLVNGLRPLIISVDDYFFPHSKTPRDEKGRLDFESIKAVDLEKLNQDMLEIIEGKRVILPKFNFKTGERERGPVVRLPPYGVVLIEGIHCLNDELTYKIPIFIKFKIYISALTQLNIDDHNRISTTDTRLLRRIVRDTHYRGYDLKGVLCRWGSVRSGEERNIYPFQEQADEMFNSALLYEPAVLKKYCLPILKRIKRDEVLYEEAKRLLDFFTLFNELSDRDVPSNSILREFIGGSSFVY</sequence>
<dbReference type="EMBL" id="DTGZ01000185">
    <property type="protein sequence ID" value="HGV98570.1"/>
    <property type="molecule type" value="Genomic_DNA"/>
</dbReference>
<comment type="caution">
    <text evidence="2">The sequence shown here is derived from an EMBL/GenBank/DDBJ whole genome shotgun (WGS) entry which is preliminary data.</text>
</comment>
<name>A0A7C4TFM5_UNCW3</name>
<dbReference type="Gene3D" id="3.30.980.10">
    <property type="entry name" value="Threonyl-trna Synthetase, Chain A, domain 2"/>
    <property type="match status" value="1"/>
</dbReference>
<dbReference type="InterPro" id="IPR027417">
    <property type="entry name" value="P-loop_NTPase"/>
</dbReference>
<dbReference type="GO" id="GO:0016301">
    <property type="term" value="F:kinase activity"/>
    <property type="evidence" value="ECO:0007669"/>
    <property type="project" value="UniProtKB-KW"/>
</dbReference>
<keyword evidence="2" id="KW-0808">Transferase</keyword>
<evidence type="ECO:0000313" key="2">
    <source>
        <dbReference type="EMBL" id="HGV98570.1"/>
    </source>
</evidence>
<protein>
    <submittedName>
        <fullName evidence="2">Nucleoside kinase</fullName>
    </submittedName>
</protein>
<dbReference type="InterPro" id="IPR006083">
    <property type="entry name" value="PRK/URK"/>
</dbReference>
<dbReference type="AlphaFoldDB" id="A0A7C4TFM5"/>
<dbReference type="SUPFAM" id="SSF55186">
    <property type="entry name" value="ThrRS/AlaRS common domain"/>
    <property type="match status" value="1"/>
</dbReference>
<reference evidence="2" key="1">
    <citation type="journal article" date="2020" name="mSystems">
        <title>Genome- and Community-Level Interaction Insights into Carbon Utilization and Element Cycling Functions of Hydrothermarchaeota in Hydrothermal Sediment.</title>
        <authorList>
            <person name="Zhou Z."/>
            <person name="Liu Y."/>
            <person name="Xu W."/>
            <person name="Pan J."/>
            <person name="Luo Z.H."/>
            <person name="Li M."/>
        </authorList>
    </citation>
    <scope>NUCLEOTIDE SEQUENCE [LARGE SCALE GENOMIC DNA]</scope>
    <source>
        <strain evidence="2">SpSt-774</strain>
    </source>
</reference>
<gene>
    <name evidence="2" type="ORF">ENV60_09810</name>
</gene>
<feature type="domain" description="AAA+ ATPase" evidence="1">
    <location>
        <begin position="233"/>
        <end position="393"/>
    </location>
</feature>
<dbReference type="SUPFAM" id="SSF52540">
    <property type="entry name" value="P-loop containing nucleoside triphosphate hydrolases"/>
    <property type="match status" value="1"/>
</dbReference>
<dbReference type="PANTHER" id="PTHR10285">
    <property type="entry name" value="URIDINE KINASE"/>
    <property type="match status" value="1"/>
</dbReference>
<organism evidence="2">
    <name type="scientific">candidate division WOR-3 bacterium</name>
    <dbReference type="NCBI Taxonomy" id="2052148"/>
    <lineage>
        <taxon>Bacteria</taxon>
        <taxon>Bacteria division WOR-3</taxon>
    </lineage>
</organism>
<dbReference type="GO" id="GO:0005524">
    <property type="term" value="F:ATP binding"/>
    <property type="evidence" value="ECO:0007669"/>
    <property type="project" value="InterPro"/>
</dbReference>
<keyword evidence="2" id="KW-0418">Kinase</keyword>
<evidence type="ECO:0000259" key="1">
    <source>
        <dbReference type="SMART" id="SM00382"/>
    </source>
</evidence>
<dbReference type="SMART" id="SM00382">
    <property type="entry name" value="AAA"/>
    <property type="match status" value="1"/>
</dbReference>
<dbReference type="Gene3D" id="3.40.50.300">
    <property type="entry name" value="P-loop containing nucleotide triphosphate hydrolases"/>
    <property type="match status" value="1"/>
</dbReference>
<dbReference type="Pfam" id="PF00485">
    <property type="entry name" value="PRK"/>
    <property type="match status" value="1"/>
</dbReference>
<dbReference type="InterPro" id="IPR003593">
    <property type="entry name" value="AAA+_ATPase"/>
</dbReference>